<dbReference type="InterPro" id="IPR003692">
    <property type="entry name" value="Hydantoinase_B"/>
</dbReference>
<dbReference type="PANTHER" id="PTHR11365">
    <property type="entry name" value="5-OXOPROLINASE RELATED"/>
    <property type="match status" value="1"/>
</dbReference>
<keyword evidence="3" id="KW-1185">Reference proteome</keyword>
<accession>A0ABV6LY29</accession>
<dbReference type="EMBL" id="JBHLUH010000007">
    <property type="protein sequence ID" value="MFC0527320.1"/>
    <property type="molecule type" value="Genomic_DNA"/>
</dbReference>
<dbReference type="InterPro" id="IPR045079">
    <property type="entry name" value="Oxoprolinase-like"/>
</dbReference>
<dbReference type="Proteomes" id="UP001589867">
    <property type="component" value="Unassembled WGS sequence"/>
</dbReference>
<comment type="caution">
    <text evidence="2">The sequence shown here is derived from an EMBL/GenBank/DDBJ whole genome shotgun (WGS) entry which is preliminary data.</text>
</comment>
<reference evidence="2 3" key="1">
    <citation type="submission" date="2024-09" db="EMBL/GenBank/DDBJ databases">
        <authorList>
            <person name="Sun Q."/>
            <person name="Mori K."/>
        </authorList>
    </citation>
    <scope>NUCLEOTIDE SEQUENCE [LARGE SCALE GENOMIC DNA]</scope>
    <source>
        <strain evidence="2 3">TBRC 3947</strain>
    </source>
</reference>
<evidence type="ECO:0000259" key="1">
    <source>
        <dbReference type="Pfam" id="PF02538"/>
    </source>
</evidence>
<dbReference type="PANTHER" id="PTHR11365:SF23">
    <property type="entry name" value="HYPOTHETICAL 5-OXOPROLINASE (EUROFUNG)-RELATED"/>
    <property type="match status" value="1"/>
</dbReference>
<feature type="domain" description="Hydantoinase B/oxoprolinase" evidence="1">
    <location>
        <begin position="3"/>
        <end position="556"/>
    </location>
</feature>
<name>A0ABV6LY29_9ACTN</name>
<proteinExistence type="predicted"/>
<dbReference type="Pfam" id="PF08882">
    <property type="entry name" value="Acetone_carb_G"/>
    <property type="match status" value="1"/>
</dbReference>
<evidence type="ECO:0000313" key="3">
    <source>
        <dbReference type="Proteomes" id="UP001589867"/>
    </source>
</evidence>
<dbReference type="RefSeq" id="WP_377246985.1">
    <property type="nucleotide sequence ID" value="NZ_JBHLUH010000007.1"/>
</dbReference>
<protein>
    <submittedName>
        <fullName evidence="2">Hydantoinase B/oxoprolinase family protein</fullName>
    </submittedName>
</protein>
<sequence>MLDEITFEVLRHRLDAINDDAASVLARLSGSQLAAEARDLNTVIMAPDGRVVCCGRYVLAQVVSMHLVVRDIVDQYADNPGYGPGDQFVTNDPYVGALHQPDVVVVAPVFVDGRLVAWCGSTAHQPDVGGPNPGGITYDARSIFDEAPPMPPIRIVEDGRIRRDIEREYLARSRTAELNRLDLVGQVVANRNVTEQVQGLCAQYGAEVVGAVLDRLLERTEAALRERLRAIPDGRWRHVSYLEYRPYGSAAGEPESIYAVRLTMTKRGDELELDFTASDPQAPGAINAAYPALANFAIGGVLIYLCGGLPWVPGGVWPVVRVRSREGTVVHARWPAGVAMSTAATCQAIRVSVNACIGRMLESTEDFLSMVMASCQAAGGGGGTVHGVRADGTAYATMTLDEITGGGGATWTGDGVDSSGYTTSPGASCANVEVNEAYLPVLYEGRTELPDTGGPGRHRGGVGALHALTVHGTAAPMTMMSFGQGLQHPLAAGVCGGEFGGQSLVAVLPRADLAGLAGRAAGDADWPLPMPLSTMEVGAGDVLVSVSQGGGGLGDPIEREPAAVLDDVRDGLVTAAGAYRDYAVVVTGEPADPRVDEDATARLRDGRRRERIGRAPAPLSTAGRRGRRLSAGLDLVPDGDDSVVSCARCATAVCGGRESVHEHLVVRDRPVAARAPLGARYPGGERFTVRHFFCPACAAQLDVQVCRAGDPVLAAIEVL</sequence>
<evidence type="ECO:0000313" key="2">
    <source>
        <dbReference type="EMBL" id="MFC0527320.1"/>
    </source>
</evidence>
<organism evidence="2 3">
    <name type="scientific">Phytohabitans kaempferiae</name>
    <dbReference type="NCBI Taxonomy" id="1620943"/>
    <lineage>
        <taxon>Bacteria</taxon>
        <taxon>Bacillati</taxon>
        <taxon>Actinomycetota</taxon>
        <taxon>Actinomycetes</taxon>
        <taxon>Micromonosporales</taxon>
        <taxon>Micromonosporaceae</taxon>
    </lineage>
</organism>
<gene>
    <name evidence="2" type="ORF">ACFFIA_06570</name>
</gene>
<dbReference type="InterPro" id="IPR016750">
    <property type="entry name" value="Aceto_COase_bsu/gsu"/>
</dbReference>
<dbReference type="Pfam" id="PF02538">
    <property type="entry name" value="Hydantoinase_B"/>
    <property type="match status" value="1"/>
</dbReference>